<evidence type="ECO:0000313" key="2">
    <source>
        <dbReference type="Proteomes" id="UP001057279"/>
    </source>
</evidence>
<evidence type="ECO:0000313" key="1">
    <source>
        <dbReference type="EMBL" id="KAI4568603.1"/>
    </source>
</evidence>
<reference evidence="1" key="1">
    <citation type="submission" date="2022-03" db="EMBL/GenBank/DDBJ databases">
        <title>Genomic analyses of argali, domestic sheep and their hybrids provide insights into chromosomal evolution, heterosis and genetic basis of agronomic traits.</title>
        <authorList>
            <person name="Li M."/>
        </authorList>
    </citation>
    <scope>NUCLEOTIDE SEQUENCE</scope>
    <source>
        <strain evidence="1">F1 hybrid</strain>
    </source>
</reference>
<comment type="caution">
    <text evidence="1">The sequence shown here is derived from an EMBL/GenBank/DDBJ whole genome shotgun (WGS) entry which is preliminary data.</text>
</comment>
<accession>A0ACB9UFY2</accession>
<keyword evidence="2" id="KW-1185">Reference proteome</keyword>
<gene>
    <name evidence="1" type="ORF">MJG53_014221</name>
</gene>
<protein>
    <submittedName>
        <fullName evidence="1">Uncharacterized protein</fullName>
    </submittedName>
</protein>
<organism evidence="1 2">
    <name type="scientific">Ovis ammon polii x Ovis aries</name>
    <dbReference type="NCBI Taxonomy" id="2918886"/>
    <lineage>
        <taxon>Eukaryota</taxon>
        <taxon>Metazoa</taxon>
        <taxon>Chordata</taxon>
        <taxon>Craniata</taxon>
        <taxon>Vertebrata</taxon>
        <taxon>Euteleostomi</taxon>
        <taxon>Mammalia</taxon>
        <taxon>Eutheria</taxon>
        <taxon>Laurasiatheria</taxon>
        <taxon>Artiodactyla</taxon>
        <taxon>Ruminantia</taxon>
        <taxon>Pecora</taxon>
        <taxon>Bovidae</taxon>
        <taxon>Caprinae</taxon>
        <taxon>Ovis</taxon>
    </lineage>
</organism>
<name>A0ACB9UFY2_9CETA</name>
<dbReference type="EMBL" id="CM043042">
    <property type="protein sequence ID" value="KAI4568603.1"/>
    <property type="molecule type" value="Genomic_DNA"/>
</dbReference>
<proteinExistence type="predicted"/>
<dbReference type="Proteomes" id="UP001057279">
    <property type="component" value="Linkage Group LG17"/>
</dbReference>
<sequence length="199" mass="21932">MTETTQQRKDGEENDQMQMHQDVEEPAVSAQAILQFQGNLLRVPSSSPEHSIHLRTPLLLDLESGGFHTPLPLCSAPAGIVGGREERSRKHQGGKHPQTEMPSVCQRTSVFVIQSGENEKVPHPTGMGLYAPCTNMCAPRKSCQRECRVNLPEEFQVLQRGMSRKVKIISSVPCNSLRMRMTALGPGPAQGLVEPEDVQ</sequence>